<dbReference type="InterPro" id="IPR006944">
    <property type="entry name" value="Phage/GTA_portal"/>
</dbReference>
<accession>A0AAW4U6P0</accession>
<dbReference type="EMBL" id="JAJCGD010000049">
    <property type="protein sequence ID" value="MCB6829352.1"/>
    <property type="molecule type" value="Genomic_DNA"/>
</dbReference>
<evidence type="ECO:0000256" key="1">
    <source>
        <dbReference type="SAM" id="MobiDB-lite"/>
    </source>
</evidence>
<dbReference type="Proteomes" id="UP001198190">
    <property type="component" value="Unassembled WGS sequence"/>
</dbReference>
<dbReference type="AlphaFoldDB" id="A0AAW4U6P0"/>
<evidence type="ECO:0000313" key="3">
    <source>
        <dbReference type="Proteomes" id="UP001198190"/>
    </source>
</evidence>
<sequence>MQFRSLFGKIFGKAKEYKDVTALKLLNGYTNMYTPFSGNAYDDATVRDCIDTIARHFGKMRPKHVIKDNGKIKNVPSDRLNYLLSSYPNPMMTASEFLEKFIAQYFTYNNAFIYVQWDEFTGGIKALYPLDFPLLEILEDKTYNLYARFTFGAGERITIPYENLIHIRRHFNRDELFGDDNSKIMIEDLSTLKAAKASIVNAVKNFTALRGYIQWQAKARPEDIKNAHDEFVDMYATNNPSGIASLDNRAEFHQLTSNVTTFNSQQMSYVRDNIYKHFGLNENIIMGKYTEDEYIAFYESVLEPVSIKLAQEMTDKIFTRRERGFGNEIILESNRLNFMSVASKIKVCETLIPTGGLTINEIREIFGYAGIEGGDERLISLNFVKAKDQSLYQTGNNDNSLKGGEEDGENGNENGTTRAS</sequence>
<protein>
    <submittedName>
        <fullName evidence="2">Phage portal protein</fullName>
    </submittedName>
</protein>
<comment type="caution">
    <text evidence="2">The sequence shown here is derived from an EMBL/GenBank/DDBJ whole genome shotgun (WGS) entry which is preliminary data.</text>
</comment>
<dbReference type="RefSeq" id="WP_227153373.1">
    <property type="nucleotide sequence ID" value="NZ_JAJCGD010000049.1"/>
</dbReference>
<organism evidence="2 3">
    <name type="scientific">Megamonas funiformis</name>
    <dbReference type="NCBI Taxonomy" id="437897"/>
    <lineage>
        <taxon>Bacteria</taxon>
        <taxon>Bacillati</taxon>
        <taxon>Bacillota</taxon>
        <taxon>Negativicutes</taxon>
        <taxon>Selenomonadales</taxon>
        <taxon>Selenomonadaceae</taxon>
        <taxon>Megamonas</taxon>
    </lineage>
</organism>
<name>A0AAW4U6P0_9FIRM</name>
<reference evidence="2" key="1">
    <citation type="submission" date="2021-10" db="EMBL/GenBank/DDBJ databases">
        <title>Collection of gut derived symbiotic bacterial strains cultured from healthy donors.</title>
        <authorList>
            <person name="Lin H."/>
            <person name="Littmann E."/>
            <person name="Claire K."/>
            <person name="Pamer E."/>
        </authorList>
    </citation>
    <scope>NUCLEOTIDE SEQUENCE</scope>
    <source>
        <strain evidence="2">MSK.7.16</strain>
    </source>
</reference>
<dbReference type="Pfam" id="PF04860">
    <property type="entry name" value="Phage_portal"/>
    <property type="match status" value="1"/>
</dbReference>
<feature type="region of interest" description="Disordered" evidence="1">
    <location>
        <begin position="392"/>
        <end position="420"/>
    </location>
</feature>
<feature type="compositionally biased region" description="Low complexity" evidence="1">
    <location>
        <begin position="411"/>
        <end position="420"/>
    </location>
</feature>
<proteinExistence type="predicted"/>
<gene>
    <name evidence="2" type="ORF">LIY65_11695</name>
</gene>
<evidence type="ECO:0000313" key="2">
    <source>
        <dbReference type="EMBL" id="MCB6829352.1"/>
    </source>
</evidence>